<dbReference type="InterPro" id="IPR002589">
    <property type="entry name" value="Macro_dom"/>
</dbReference>
<dbReference type="SUPFAM" id="SSF52949">
    <property type="entry name" value="Macro domain-like"/>
    <property type="match status" value="1"/>
</dbReference>
<keyword evidence="3" id="KW-0808">Transferase</keyword>
<dbReference type="PROSITE" id="PS51154">
    <property type="entry name" value="MACRO"/>
    <property type="match status" value="1"/>
</dbReference>
<dbReference type="GO" id="GO:0005737">
    <property type="term" value="C:cytoplasm"/>
    <property type="evidence" value="ECO:0007669"/>
    <property type="project" value="TreeGrafter"/>
</dbReference>
<dbReference type="Pfam" id="PF01661">
    <property type="entry name" value="Macro"/>
    <property type="match status" value="1"/>
</dbReference>
<dbReference type="GO" id="GO:0010629">
    <property type="term" value="P:negative regulation of gene expression"/>
    <property type="evidence" value="ECO:0007669"/>
    <property type="project" value="TreeGrafter"/>
</dbReference>
<feature type="region of interest" description="Disordered" evidence="6">
    <location>
        <begin position="186"/>
        <end position="225"/>
    </location>
</feature>
<comment type="caution">
    <text evidence="8">The sequence shown here is derived from an EMBL/GenBank/DDBJ whole genome shotgun (WGS) entry which is preliminary data.</text>
</comment>
<organism evidence="8 9">
    <name type="scientific">Elysia chlorotica</name>
    <name type="common">Eastern emerald elysia</name>
    <name type="synonym">Sea slug</name>
    <dbReference type="NCBI Taxonomy" id="188477"/>
    <lineage>
        <taxon>Eukaryota</taxon>
        <taxon>Metazoa</taxon>
        <taxon>Spiralia</taxon>
        <taxon>Lophotrochozoa</taxon>
        <taxon>Mollusca</taxon>
        <taxon>Gastropoda</taxon>
        <taxon>Heterobranchia</taxon>
        <taxon>Euthyneura</taxon>
        <taxon>Panpulmonata</taxon>
        <taxon>Sacoglossa</taxon>
        <taxon>Placobranchoidea</taxon>
        <taxon>Plakobranchidae</taxon>
        <taxon>Elysia</taxon>
    </lineage>
</organism>
<accession>A0A433U8U3</accession>
<dbReference type="InterPro" id="IPR043472">
    <property type="entry name" value="Macro_dom-like"/>
</dbReference>
<evidence type="ECO:0000256" key="5">
    <source>
        <dbReference type="ARBA" id="ARBA00023242"/>
    </source>
</evidence>
<evidence type="ECO:0000256" key="1">
    <source>
        <dbReference type="ARBA" id="ARBA00004123"/>
    </source>
</evidence>
<protein>
    <recommendedName>
        <fullName evidence="7">Macro domain-containing protein</fullName>
    </recommendedName>
</protein>
<dbReference type="AlphaFoldDB" id="A0A433U8U3"/>
<keyword evidence="5" id="KW-0539">Nucleus</keyword>
<gene>
    <name evidence="8" type="ORF">EGW08_001991</name>
</gene>
<feature type="compositionally biased region" description="Polar residues" evidence="6">
    <location>
        <begin position="208"/>
        <end position="217"/>
    </location>
</feature>
<sequence>MCPARIQIDRCDILTVRADVCVSSIHRSRDMKIFPLSKQILKKAGSTIQAQLDKTNSDKKELGLGDVEMTDAGSLKNFKKFLFICLLSYVEGNEEFLLQSLIECLELAAVEKHSVVAIPALGTGGLNYPAEKVAMVTIQAVALHNLQHEETTSIKTVNIVLLENDTQLIQTYLRICVAGSTNLNDQNRTGASGSSPTPSAKSAAESGDATNTGRKPNQPSAQQSPQAGLQAGVFSFVSSLFRIGWTQRVGLFQFTVRPSFDGKFVGLSVHAGVDVSFFSSLLSPANQNFFQNLQRQHAK</sequence>
<feature type="domain" description="Macro" evidence="7">
    <location>
        <begin position="1"/>
        <end position="180"/>
    </location>
</feature>
<keyword evidence="4" id="KW-0520">NAD</keyword>
<evidence type="ECO:0000256" key="6">
    <source>
        <dbReference type="SAM" id="MobiDB-lite"/>
    </source>
</evidence>
<evidence type="ECO:0000259" key="7">
    <source>
        <dbReference type="PROSITE" id="PS51154"/>
    </source>
</evidence>
<dbReference type="PANTHER" id="PTHR14453">
    <property type="entry name" value="PARP/ZINC FINGER CCCH TYPE DOMAIN CONTAINING PROTEIN"/>
    <property type="match status" value="1"/>
</dbReference>
<evidence type="ECO:0000313" key="9">
    <source>
        <dbReference type="Proteomes" id="UP000271974"/>
    </source>
</evidence>
<comment type="subcellular location">
    <subcellularLocation>
        <location evidence="1">Nucleus</location>
    </subcellularLocation>
</comment>
<dbReference type="Gene3D" id="3.40.220.10">
    <property type="entry name" value="Leucine Aminopeptidase, subunit E, domain 1"/>
    <property type="match status" value="1"/>
</dbReference>
<evidence type="ECO:0000313" key="8">
    <source>
        <dbReference type="EMBL" id="RUS90210.1"/>
    </source>
</evidence>
<dbReference type="PANTHER" id="PTHR14453:SF67">
    <property type="entry name" value="POLY [ADP-RIBOSE] POLYMERASE"/>
    <property type="match status" value="1"/>
</dbReference>
<dbReference type="Proteomes" id="UP000271974">
    <property type="component" value="Unassembled WGS sequence"/>
</dbReference>
<dbReference type="EMBL" id="RQTK01000037">
    <property type="protein sequence ID" value="RUS90210.1"/>
    <property type="molecule type" value="Genomic_DNA"/>
</dbReference>
<proteinExistence type="predicted"/>
<dbReference type="OrthoDB" id="6151472at2759"/>
<reference evidence="8 9" key="1">
    <citation type="submission" date="2019-01" db="EMBL/GenBank/DDBJ databases">
        <title>A draft genome assembly of the solar-powered sea slug Elysia chlorotica.</title>
        <authorList>
            <person name="Cai H."/>
            <person name="Li Q."/>
            <person name="Fang X."/>
            <person name="Li J."/>
            <person name="Curtis N.E."/>
            <person name="Altenburger A."/>
            <person name="Shibata T."/>
            <person name="Feng M."/>
            <person name="Maeda T."/>
            <person name="Schwartz J.A."/>
            <person name="Shigenobu S."/>
            <person name="Lundholm N."/>
            <person name="Nishiyama T."/>
            <person name="Yang H."/>
            <person name="Hasebe M."/>
            <person name="Li S."/>
            <person name="Pierce S.K."/>
            <person name="Wang J."/>
        </authorList>
    </citation>
    <scope>NUCLEOTIDE SEQUENCE [LARGE SCALE GENOMIC DNA]</scope>
    <source>
        <strain evidence="8">EC2010</strain>
        <tissue evidence="8">Whole organism of an adult</tissue>
    </source>
</reference>
<dbReference type="GO" id="GO:0003714">
    <property type="term" value="F:transcription corepressor activity"/>
    <property type="evidence" value="ECO:0007669"/>
    <property type="project" value="TreeGrafter"/>
</dbReference>
<dbReference type="SMART" id="SM00506">
    <property type="entry name" value="A1pp"/>
    <property type="match status" value="1"/>
</dbReference>
<dbReference type="InterPro" id="IPR052056">
    <property type="entry name" value="Mono-ARTD/PARP"/>
</dbReference>
<name>A0A433U8U3_ELYCH</name>
<feature type="compositionally biased region" description="Polar residues" evidence="6">
    <location>
        <begin position="186"/>
        <end position="200"/>
    </location>
</feature>
<dbReference type="GO" id="GO:0016757">
    <property type="term" value="F:glycosyltransferase activity"/>
    <property type="evidence" value="ECO:0007669"/>
    <property type="project" value="UniProtKB-KW"/>
</dbReference>
<evidence type="ECO:0000256" key="3">
    <source>
        <dbReference type="ARBA" id="ARBA00022679"/>
    </source>
</evidence>
<dbReference type="GO" id="GO:0005634">
    <property type="term" value="C:nucleus"/>
    <property type="evidence" value="ECO:0007669"/>
    <property type="project" value="UniProtKB-SubCell"/>
</dbReference>
<evidence type="ECO:0000256" key="2">
    <source>
        <dbReference type="ARBA" id="ARBA00022676"/>
    </source>
</evidence>
<keyword evidence="9" id="KW-1185">Reference proteome</keyword>
<dbReference type="STRING" id="188477.A0A433U8U3"/>
<keyword evidence="2" id="KW-0328">Glycosyltransferase</keyword>
<evidence type="ECO:0000256" key="4">
    <source>
        <dbReference type="ARBA" id="ARBA00023027"/>
    </source>
</evidence>